<comment type="caution">
    <text evidence="2">The sequence shown here is derived from an EMBL/GenBank/DDBJ whole genome shotgun (WGS) entry which is preliminary data.</text>
</comment>
<protein>
    <submittedName>
        <fullName evidence="2">Uncharacterized protein</fullName>
    </submittedName>
</protein>
<name>A0A5B0R9J1_PUCGR</name>
<feature type="signal peptide" evidence="1">
    <location>
        <begin position="1"/>
        <end position="22"/>
    </location>
</feature>
<keyword evidence="1" id="KW-0732">Signal</keyword>
<sequence length="75" mass="8366">MNLRSFISLVVALFFTIDVANGEDSCPPLIGPGCCPGGAICIDKQNPRKVRVAEHIGSYRYPLYRCLDYEKLECK</sequence>
<dbReference type="AlphaFoldDB" id="A0A5B0R9J1"/>
<feature type="chain" id="PRO_5022790115" evidence="1">
    <location>
        <begin position="23"/>
        <end position="75"/>
    </location>
</feature>
<dbReference type="EMBL" id="VDEP01000236">
    <property type="protein sequence ID" value="KAA1121988.1"/>
    <property type="molecule type" value="Genomic_DNA"/>
</dbReference>
<reference evidence="2 3" key="1">
    <citation type="submission" date="2019-05" db="EMBL/GenBank/DDBJ databases">
        <title>Emergence of the Ug99 lineage of the wheat stem rust pathogen through somatic hybridization.</title>
        <authorList>
            <person name="Li F."/>
            <person name="Upadhyaya N.M."/>
            <person name="Sperschneider J."/>
            <person name="Matny O."/>
            <person name="Nguyen-Phuc H."/>
            <person name="Mago R."/>
            <person name="Raley C."/>
            <person name="Miller M.E."/>
            <person name="Silverstein K.A.T."/>
            <person name="Henningsen E."/>
            <person name="Hirsch C.D."/>
            <person name="Visser B."/>
            <person name="Pretorius Z.A."/>
            <person name="Steffenson B.J."/>
            <person name="Schwessinger B."/>
            <person name="Dodds P.N."/>
            <person name="Figueroa M."/>
        </authorList>
    </citation>
    <scope>NUCLEOTIDE SEQUENCE [LARGE SCALE GENOMIC DNA]</scope>
    <source>
        <strain evidence="2 3">Ug99</strain>
    </source>
</reference>
<evidence type="ECO:0000313" key="2">
    <source>
        <dbReference type="EMBL" id="KAA1121988.1"/>
    </source>
</evidence>
<proteinExistence type="predicted"/>
<evidence type="ECO:0000313" key="3">
    <source>
        <dbReference type="Proteomes" id="UP000325313"/>
    </source>
</evidence>
<dbReference type="Proteomes" id="UP000325313">
    <property type="component" value="Unassembled WGS sequence"/>
</dbReference>
<accession>A0A5B0R9J1</accession>
<gene>
    <name evidence="2" type="ORF">PGTUg99_014853</name>
</gene>
<evidence type="ECO:0000256" key="1">
    <source>
        <dbReference type="SAM" id="SignalP"/>
    </source>
</evidence>
<organism evidence="2 3">
    <name type="scientific">Puccinia graminis f. sp. tritici</name>
    <dbReference type="NCBI Taxonomy" id="56615"/>
    <lineage>
        <taxon>Eukaryota</taxon>
        <taxon>Fungi</taxon>
        <taxon>Dikarya</taxon>
        <taxon>Basidiomycota</taxon>
        <taxon>Pucciniomycotina</taxon>
        <taxon>Pucciniomycetes</taxon>
        <taxon>Pucciniales</taxon>
        <taxon>Pucciniaceae</taxon>
        <taxon>Puccinia</taxon>
    </lineage>
</organism>